<evidence type="ECO:0000256" key="3">
    <source>
        <dbReference type="ARBA" id="ARBA00022748"/>
    </source>
</evidence>
<evidence type="ECO:0000259" key="7">
    <source>
        <dbReference type="Pfam" id="PF01578"/>
    </source>
</evidence>
<feature type="transmembrane region" description="Helical" evidence="6">
    <location>
        <begin position="792"/>
        <end position="818"/>
    </location>
</feature>
<feature type="domain" description="ResB-like" evidence="8">
    <location>
        <begin position="254"/>
        <end position="325"/>
    </location>
</feature>
<evidence type="ECO:0000256" key="4">
    <source>
        <dbReference type="ARBA" id="ARBA00022989"/>
    </source>
</evidence>
<keyword evidence="4 6" id="KW-1133">Transmembrane helix</keyword>
<reference evidence="9 10" key="1">
    <citation type="journal article" date="2011" name="Vet. Res.">
        <title>Genome sequence of Helicobacter suis supports its role in gastric pathology.</title>
        <authorList>
            <person name="Vermoote M."/>
            <person name="Vandekerckhove T.T."/>
            <person name="Flahou B."/>
            <person name="Pasmans F."/>
            <person name="Smet A."/>
            <person name="De Groote D."/>
            <person name="Van Criekinge W."/>
            <person name="Ducatelle R."/>
            <person name="Haesebrouck F."/>
        </authorList>
    </citation>
    <scope>NUCLEOTIDE SEQUENCE [LARGE SCALE GENOMIC DNA]</scope>
    <source>
        <strain evidence="9 10">HS5</strain>
    </source>
</reference>
<dbReference type="PANTHER" id="PTHR30071:SF1">
    <property type="entry name" value="CYTOCHROME B_B6 PROTEIN-RELATED"/>
    <property type="match status" value="1"/>
</dbReference>
<feature type="transmembrane region" description="Helical" evidence="6">
    <location>
        <begin position="79"/>
        <end position="99"/>
    </location>
</feature>
<dbReference type="InterPro" id="IPR045062">
    <property type="entry name" value="Cyt_c_biogenesis_CcsA/CcmC"/>
</dbReference>
<dbReference type="Pfam" id="PF01578">
    <property type="entry name" value="Cytochrom_C_asm"/>
    <property type="match status" value="1"/>
</dbReference>
<protein>
    <submittedName>
        <fullName evidence="9">Cytochrome c-type biogenesis protein</fullName>
    </submittedName>
</protein>
<name>E7G4W0_9HELI</name>
<comment type="caution">
    <text evidence="9">The sequence shown here is derived from an EMBL/GenBank/DDBJ whole genome shotgun (WGS) entry which is preliminary data.</text>
</comment>
<keyword evidence="2 6" id="KW-0812">Transmembrane</keyword>
<evidence type="ECO:0000313" key="10">
    <source>
        <dbReference type="Proteomes" id="UP000054093"/>
    </source>
</evidence>
<feature type="transmembrane region" description="Helical" evidence="6">
    <location>
        <begin position="752"/>
        <end position="772"/>
    </location>
</feature>
<evidence type="ECO:0000259" key="8">
    <source>
        <dbReference type="Pfam" id="PF05140"/>
    </source>
</evidence>
<feature type="transmembrane region" description="Helical" evidence="6">
    <location>
        <begin position="830"/>
        <end position="854"/>
    </location>
</feature>
<dbReference type="GO" id="GO:0017004">
    <property type="term" value="P:cytochrome complex assembly"/>
    <property type="evidence" value="ECO:0007669"/>
    <property type="project" value="UniProtKB-KW"/>
</dbReference>
<evidence type="ECO:0000313" key="9">
    <source>
        <dbReference type="EMBL" id="EFX41577.1"/>
    </source>
</evidence>
<keyword evidence="3" id="KW-0201">Cytochrome c-type biogenesis</keyword>
<dbReference type="GO" id="GO:0020037">
    <property type="term" value="F:heme binding"/>
    <property type="evidence" value="ECO:0007669"/>
    <property type="project" value="InterPro"/>
</dbReference>
<proteinExistence type="predicted"/>
<feature type="transmembrane region" description="Helical" evidence="6">
    <location>
        <begin position="698"/>
        <end position="720"/>
    </location>
</feature>
<feature type="transmembrane region" description="Helical" evidence="6">
    <location>
        <begin position="874"/>
        <end position="892"/>
    </location>
</feature>
<dbReference type="Pfam" id="PF05140">
    <property type="entry name" value="ResB"/>
    <property type="match status" value="1"/>
</dbReference>
<accession>E7G4W0</accession>
<feature type="transmembrane region" description="Helical" evidence="6">
    <location>
        <begin position="899"/>
        <end position="919"/>
    </location>
</feature>
<evidence type="ECO:0000256" key="2">
    <source>
        <dbReference type="ARBA" id="ARBA00022692"/>
    </source>
</evidence>
<feature type="domain" description="Cytochrome c assembly protein" evidence="7">
    <location>
        <begin position="726"/>
        <end position="927"/>
    </location>
</feature>
<sequence length="966" mass="109781">MTFIRASMTIKSLSKNYAPTFLKRQESLNMQVRQIFAFFFGSFWVAIPLIVVYATACAMATFIENDYGTPASRAVIYDTWWFSALHVYLLIVIIGTMITSKAWQRKRYISLFFHSSLVLIILGAGVTRFFGFEATMHIRQDQSSDRIRTTDSYLNLTVQKKDSPPLHFSLKTPLSPFSKYLPNTEVMVYGKTLLLEPLSVRKMTPNKKDNRALLVIKVSFDGESQTLQIIGGHEVESQDAQATLKDLQIRLNWGISERKLPFKLHLKRFELERYPGSMSPSSYASEVEVLSADGKVIKPYRIFMNHVLDYGGYRFFQSSYDQDEKGTILSVNRDPGKNFTYAGYAMLILGALLLLFNKEGRFQKLSRFLKTQQVAGILLALSLGFSSYARAEQGKIDMHGGKEAKTPVENMAKVKIDKTAQRNAQIITRMKNLKTHSKGQLERFGRLQVQGFEGRIKPLDTLSMELIHKITHQDDFKGMDNLQVMLGMMLYPDDYKNIKMIYTSTPKLRTMIGVPANQRRVAFLDLFGPHGYKLQNYVEEINQKAPKDRDEFDKDVLKVDERINLVYMIFSGSILKIFPSHKGQIWLDPEDAIRSSDATLTKEATGFLRALFVGFDMGVDHNKWEAVNKTLTELDAYQKAHSNLYLPASRINSEIFLNHSNFFHFLMAPYLLLGVFLLVVVLVATFKNKPVNVWLHRGFYTVLLLCTLAHTVGLLLRWYVSGHSPWSNAYESMLYISWASTLAGLILRSNLALCASSFLAGTALFVAHLGFMDPQISNLVPVLKSYWLNIHVSIITASYGFLSLCFILGLLTLLLFLLRSPKRPHIDQTILSLSAINEMGMIMGLLMLTVGNFLGGVWANESWGRYWGWDPKETWALISIAVYAVILHLRFLRFDYMPYVFASASVLGFYSILMTYFGVNYYLSGMHSYAAGDPLPIPAFLYPFVASTFALVILAGFKRKLVMVKI</sequence>
<keyword evidence="5 6" id="KW-0472">Membrane</keyword>
<organism evidence="9 10">
    <name type="scientific">Helicobacter suis HS5</name>
    <dbReference type="NCBI Taxonomy" id="710394"/>
    <lineage>
        <taxon>Bacteria</taxon>
        <taxon>Pseudomonadati</taxon>
        <taxon>Campylobacterota</taxon>
        <taxon>Epsilonproteobacteria</taxon>
        <taxon>Campylobacterales</taxon>
        <taxon>Helicobacteraceae</taxon>
        <taxon>Helicobacter</taxon>
    </lineage>
</organism>
<feature type="transmembrane region" description="Helical" evidence="6">
    <location>
        <begin position="939"/>
        <end position="957"/>
    </location>
</feature>
<feature type="transmembrane region" description="Helical" evidence="6">
    <location>
        <begin position="111"/>
        <end position="131"/>
    </location>
</feature>
<dbReference type="AlphaFoldDB" id="E7G4W0"/>
<dbReference type="GO" id="GO:0005886">
    <property type="term" value="C:plasma membrane"/>
    <property type="evidence" value="ECO:0007669"/>
    <property type="project" value="TreeGrafter"/>
</dbReference>
<feature type="transmembrane region" description="Helical" evidence="6">
    <location>
        <begin position="35"/>
        <end position="63"/>
    </location>
</feature>
<gene>
    <name evidence="9" type="ORF">HSUHS5_1035</name>
</gene>
<dbReference type="Proteomes" id="UP000054093">
    <property type="component" value="Unassembled WGS sequence"/>
</dbReference>
<evidence type="ECO:0000256" key="6">
    <source>
        <dbReference type="SAM" id="Phobius"/>
    </source>
</evidence>
<dbReference type="InterPro" id="IPR007816">
    <property type="entry name" value="ResB-like_domain"/>
</dbReference>
<evidence type="ECO:0000256" key="5">
    <source>
        <dbReference type="ARBA" id="ARBA00023136"/>
    </source>
</evidence>
<feature type="transmembrane region" description="Helical" evidence="6">
    <location>
        <begin position="662"/>
        <end position="686"/>
    </location>
</feature>
<comment type="subcellular location">
    <subcellularLocation>
        <location evidence="1">Membrane</location>
        <topology evidence="1">Multi-pass membrane protein</topology>
    </subcellularLocation>
</comment>
<dbReference type="EMBL" id="ADHO01000219">
    <property type="protein sequence ID" value="EFX41577.1"/>
    <property type="molecule type" value="Genomic_DNA"/>
</dbReference>
<feature type="transmembrane region" description="Helical" evidence="6">
    <location>
        <begin position="339"/>
        <end position="356"/>
    </location>
</feature>
<evidence type="ECO:0000256" key="1">
    <source>
        <dbReference type="ARBA" id="ARBA00004141"/>
    </source>
</evidence>
<dbReference type="PANTHER" id="PTHR30071">
    <property type="entry name" value="HEME EXPORTER PROTEIN C"/>
    <property type="match status" value="1"/>
</dbReference>
<dbReference type="InterPro" id="IPR002541">
    <property type="entry name" value="Cyt_c_assembly"/>
</dbReference>